<dbReference type="PANTHER" id="PTHR24082">
    <property type="entry name" value="NUCLEAR HORMONE RECEPTOR"/>
    <property type="match status" value="1"/>
</dbReference>
<dbReference type="GO" id="GO:0004879">
    <property type="term" value="F:nuclear receptor activity"/>
    <property type="evidence" value="ECO:0007669"/>
    <property type="project" value="TreeGrafter"/>
</dbReference>
<keyword evidence="6" id="KW-0804">Transcription</keyword>
<dbReference type="InterPro" id="IPR000536">
    <property type="entry name" value="Nucl_hrmn_rcpt_lig-bd"/>
</dbReference>
<dbReference type="Proteomes" id="UP000050791">
    <property type="component" value="Unassembled WGS sequence"/>
</dbReference>
<dbReference type="PRINTS" id="PR00047">
    <property type="entry name" value="STROIDFINGER"/>
</dbReference>
<keyword evidence="7" id="KW-0675">Receptor</keyword>
<evidence type="ECO:0000256" key="6">
    <source>
        <dbReference type="ARBA" id="ARBA00023163"/>
    </source>
</evidence>
<feature type="domain" description="NR LBD" evidence="11">
    <location>
        <begin position="774"/>
        <end position="1007"/>
    </location>
</feature>
<dbReference type="GO" id="GO:0045944">
    <property type="term" value="P:positive regulation of transcription by RNA polymerase II"/>
    <property type="evidence" value="ECO:0007669"/>
    <property type="project" value="TreeGrafter"/>
</dbReference>
<feature type="compositionally biased region" description="Polar residues" evidence="9">
    <location>
        <begin position="135"/>
        <end position="151"/>
    </location>
</feature>
<dbReference type="Gene3D" id="3.30.50.10">
    <property type="entry name" value="Erythroid Transcription Factor GATA-1, subunit A"/>
    <property type="match status" value="2"/>
</dbReference>
<evidence type="ECO:0000256" key="1">
    <source>
        <dbReference type="ARBA" id="ARBA00022723"/>
    </source>
</evidence>
<evidence type="ECO:0000256" key="4">
    <source>
        <dbReference type="ARBA" id="ARBA00023015"/>
    </source>
</evidence>
<feature type="region of interest" description="Disordered" evidence="9">
    <location>
        <begin position="562"/>
        <end position="582"/>
    </location>
</feature>
<proteinExistence type="predicted"/>
<evidence type="ECO:0000259" key="11">
    <source>
        <dbReference type="PROSITE" id="PS51843"/>
    </source>
</evidence>
<dbReference type="CDD" id="cd06942">
    <property type="entry name" value="NR_LBD_Sex_1_like"/>
    <property type="match status" value="1"/>
</dbReference>
<keyword evidence="8" id="KW-0539">Nucleus</keyword>
<evidence type="ECO:0000256" key="8">
    <source>
        <dbReference type="ARBA" id="ARBA00023242"/>
    </source>
</evidence>
<evidence type="ECO:0000256" key="7">
    <source>
        <dbReference type="ARBA" id="ARBA00023170"/>
    </source>
</evidence>
<accession>A0AA85B2P1</accession>
<feature type="region of interest" description="Disordered" evidence="9">
    <location>
        <begin position="130"/>
        <end position="151"/>
    </location>
</feature>
<dbReference type="CDD" id="cd07157">
    <property type="entry name" value="2DBD_NR_DBD1"/>
    <property type="match status" value="1"/>
</dbReference>
<dbReference type="AlphaFoldDB" id="A0AA85B2P1"/>
<dbReference type="SUPFAM" id="SSF48508">
    <property type="entry name" value="Nuclear receptor ligand-binding domain"/>
    <property type="match status" value="1"/>
</dbReference>
<protein>
    <recommendedName>
        <fullName evidence="15">Nuclear receptor domain-containing protein</fullName>
    </recommendedName>
</protein>
<dbReference type="PROSITE" id="PS51030">
    <property type="entry name" value="NUCLEAR_REC_DBD_2"/>
    <property type="match status" value="1"/>
</dbReference>
<dbReference type="InterPro" id="IPR050234">
    <property type="entry name" value="Nuclear_hormone_rcpt_NR1"/>
</dbReference>
<dbReference type="GO" id="GO:0030154">
    <property type="term" value="P:cell differentiation"/>
    <property type="evidence" value="ECO:0007669"/>
    <property type="project" value="TreeGrafter"/>
</dbReference>
<dbReference type="PROSITE" id="PS51843">
    <property type="entry name" value="NR_LBD"/>
    <property type="match status" value="1"/>
</dbReference>
<evidence type="ECO:0000256" key="3">
    <source>
        <dbReference type="ARBA" id="ARBA00022833"/>
    </source>
</evidence>
<feature type="region of interest" description="Disordered" evidence="9">
    <location>
        <begin position="27"/>
        <end position="47"/>
    </location>
</feature>
<dbReference type="InterPro" id="IPR001628">
    <property type="entry name" value="Znf_hrmn_rcpt"/>
</dbReference>
<evidence type="ECO:0000256" key="9">
    <source>
        <dbReference type="SAM" id="MobiDB-lite"/>
    </source>
</evidence>
<reference evidence="13 14" key="1">
    <citation type="submission" date="2023-11" db="UniProtKB">
        <authorList>
            <consortium name="WormBaseParasite"/>
        </authorList>
    </citation>
    <scope>IDENTIFICATION</scope>
</reference>
<dbReference type="GO" id="GO:0000122">
    <property type="term" value="P:negative regulation of transcription by RNA polymerase II"/>
    <property type="evidence" value="ECO:0007669"/>
    <property type="project" value="TreeGrafter"/>
</dbReference>
<keyword evidence="1" id="KW-0479">Metal-binding</keyword>
<evidence type="ECO:0000313" key="13">
    <source>
        <dbReference type="WBParaSite" id="SMTH1_26240.2"/>
    </source>
</evidence>
<evidence type="ECO:0000313" key="12">
    <source>
        <dbReference type="Proteomes" id="UP000050791"/>
    </source>
</evidence>
<evidence type="ECO:0000256" key="2">
    <source>
        <dbReference type="ARBA" id="ARBA00022771"/>
    </source>
</evidence>
<dbReference type="InterPro" id="IPR013088">
    <property type="entry name" value="Znf_NHR/GATA"/>
</dbReference>
<sequence>MYNFKWKLFPTYTSTHPTIQTQFSNDVESEISTHHQQQKQESPGGNNSSTNLCGFRIKCEADSGFSPIGNLSGQSAPISKSSYEMMCNSKSTATNSTLESFSGKTESFEEHEIVDDQFIENRKLVETCGSLRAHPQSNKTNSNNDTNESISSQSTRYISCSSVDQLTLPQTNLSNHFHSDNILNSGCNNRILNNSPVRIVSQGRLDNDNASVNSSSDFTADALTFIDTSSTCINTFDTNERMLTGTPDFSCFFPNTLCDPLTKRFTSNGHTPCAGFPVTNQADSKVLIGLSPLSKSHRLCYPYDAYEPLKSDFKEHSNINNNNTVDRAQPNSSPNRLKNILNNTLYDRTGSNNGSNSVTTPITCNNDEAVNLITDSGQKSLVNCNEVQLPGFSSPESAFYQYQNKMEGQRCQVCGELAAGFHHGAYVCEACKKFFMRHSMADTKPTNVCPTGGNCIVAKGSRGKCQICRYRKCLLVGMKMKDPETQSEIDISNIPCRVCGGRSSGFHFGALTCEGCKRSSPLNDSSQLVRHYSNGSSSVYDALERHALDRTGESITFNDDRNDSHPICSSSNNGNEGSIDQNSGYKTVKSIPLHQSPISESSSATFCASRLLNNKKLLSFYSQEHQLQSLSSQSSINCSLSSTSPTPTTTSLCSSQRSSSPFSLISSNLSQVQTCISTIPNSDNERVNKVKLSTSSFSNSTINTTVCNSTTTTPTLTTVNTNISSNTTVANNTTANRHNFISFDDPSFWEDVEDTLPSINVTSEAVSQFTDGMRTATEFLRLPNAYFKTRFRMTSIPPEHQDNINQVWGHMMNHFHMHAQQVVQFAKLVPGFNQLGITARSNLVREAMYSVLLLLLSRDYCPETDEYNYFDFPTKEREVIMRHFPTFKRITEHLRVSGRIMHHLNLSLPELSLSCAAEILRNYCILEEPTAKSTAELFVLAHHSLLNCMAKHSVPTVASTQQRRTQLFALRKMIRVMDKEHHEILADLRVLRSDLRFPELYVEMFQLADSASALFSASAQAVTLACSGVLQSSLGSFQNSS</sequence>
<dbReference type="InterPro" id="IPR035500">
    <property type="entry name" value="NHR-like_dom_sf"/>
</dbReference>
<keyword evidence="2" id="KW-0863">Zinc-finger</keyword>
<feature type="compositionally biased region" description="Polar residues" evidence="9">
    <location>
        <begin position="567"/>
        <end position="582"/>
    </location>
</feature>
<keyword evidence="5" id="KW-0238">DNA-binding</keyword>
<evidence type="ECO:0000259" key="10">
    <source>
        <dbReference type="PROSITE" id="PS51030"/>
    </source>
</evidence>
<evidence type="ECO:0000313" key="14">
    <source>
        <dbReference type="WBParaSite" id="SMTH1_26240.5"/>
    </source>
</evidence>
<evidence type="ECO:0000256" key="5">
    <source>
        <dbReference type="ARBA" id="ARBA00023125"/>
    </source>
</evidence>
<dbReference type="WBParaSite" id="SMTH1_26240.2">
    <property type="protein sequence ID" value="SMTH1_26240.2"/>
    <property type="gene ID" value="SMTH1_26240"/>
</dbReference>
<evidence type="ECO:0008006" key="15">
    <source>
        <dbReference type="Google" id="ProtNLM"/>
    </source>
</evidence>
<organism evidence="12 13">
    <name type="scientific">Schistosoma mattheei</name>
    <dbReference type="NCBI Taxonomy" id="31246"/>
    <lineage>
        <taxon>Eukaryota</taxon>
        <taxon>Metazoa</taxon>
        <taxon>Spiralia</taxon>
        <taxon>Lophotrochozoa</taxon>
        <taxon>Platyhelminthes</taxon>
        <taxon>Trematoda</taxon>
        <taxon>Digenea</taxon>
        <taxon>Strigeidida</taxon>
        <taxon>Schistosomatoidea</taxon>
        <taxon>Schistosomatidae</taxon>
        <taxon>Schistosoma</taxon>
    </lineage>
</organism>
<dbReference type="GO" id="GO:0000978">
    <property type="term" value="F:RNA polymerase II cis-regulatory region sequence-specific DNA binding"/>
    <property type="evidence" value="ECO:0007669"/>
    <property type="project" value="TreeGrafter"/>
</dbReference>
<keyword evidence="4" id="KW-0805">Transcription regulation</keyword>
<dbReference type="GO" id="GO:0008270">
    <property type="term" value="F:zinc ion binding"/>
    <property type="evidence" value="ECO:0007669"/>
    <property type="project" value="UniProtKB-KW"/>
</dbReference>
<dbReference type="GO" id="GO:0009755">
    <property type="term" value="P:hormone-mediated signaling pathway"/>
    <property type="evidence" value="ECO:0007669"/>
    <property type="project" value="TreeGrafter"/>
</dbReference>
<keyword evidence="3" id="KW-0862">Zinc</keyword>
<dbReference type="SUPFAM" id="SSF57716">
    <property type="entry name" value="Glucocorticoid receptor-like (DNA-binding domain)"/>
    <property type="match status" value="2"/>
</dbReference>
<dbReference type="WBParaSite" id="SMTH1_26240.5">
    <property type="protein sequence ID" value="SMTH1_26240.5"/>
    <property type="gene ID" value="SMTH1_26240"/>
</dbReference>
<name>A0AA85B2P1_9TREM</name>
<feature type="domain" description="Nuclear receptor" evidence="10">
    <location>
        <begin position="408"/>
        <end position="485"/>
    </location>
</feature>
<dbReference type="Pfam" id="PF00105">
    <property type="entry name" value="zf-C4"/>
    <property type="match status" value="2"/>
</dbReference>
<dbReference type="PANTHER" id="PTHR24082:SF473">
    <property type="entry name" value="ECDYSONE-INDUCED PROTEIN 75B, ISOFORM B"/>
    <property type="match status" value="1"/>
</dbReference>
<dbReference type="Gene3D" id="1.10.565.10">
    <property type="entry name" value="Retinoid X Receptor"/>
    <property type="match status" value="1"/>
</dbReference>
<dbReference type="SMART" id="SM00399">
    <property type="entry name" value="ZnF_C4"/>
    <property type="match status" value="1"/>
</dbReference>